<protein>
    <recommendedName>
        <fullName evidence="15">Cytochrome P450</fullName>
    </recommendedName>
</protein>
<proteinExistence type="inferred from homology"/>
<dbReference type="InterPro" id="IPR052306">
    <property type="entry name" value="CYP450_71D"/>
</dbReference>
<evidence type="ECO:0000256" key="11">
    <source>
        <dbReference type="ARBA" id="ARBA00023136"/>
    </source>
</evidence>
<comment type="subcellular location">
    <subcellularLocation>
        <location evidence="2">Membrane</location>
        <topology evidence="2">Single-pass membrane protein</topology>
    </subcellularLocation>
</comment>
<keyword evidence="11 12" id="KW-0472">Membrane</keyword>
<comment type="cofactor">
    <cofactor evidence="1">
        <name>heme</name>
        <dbReference type="ChEBI" id="CHEBI:30413"/>
    </cofactor>
</comment>
<evidence type="ECO:0000256" key="8">
    <source>
        <dbReference type="ARBA" id="ARBA00023002"/>
    </source>
</evidence>
<evidence type="ECO:0000256" key="9">
    <source>
        <dbReference type="ARBA" id="ARBA00023004"/>
    </source>
</evidence>
<name>A0A2Z6MXF9_TRISU</name>
<dbReference type="InterPro" id="IPR036396">
    <property type="entry name" value="Cyt_P450_sf"/>
</dbReference>
<dbReference type="OrthoDB" id="1428628at2759"/>
<accession>A0A2Z6MXF9</accession>
<keyword evidence="6" id="KW-0479">Metal-binding</keyword>
<keyword evidence="10" id="KW-0503">Monooxygenase</keyword>
<evidence type="ECO:0000256" key="6">
    <source>
        <dbReference type="ARBA" id="ARBA00022723"/>
    </source>
</evidence>
<feature type="transmembrane region" description="Helical" evidence="12">
    <location>
        <begin position="231"/>
        <end position="252"/>
    </location>
</feature>
<dbReference type="GO" id="GO:0004497">
    <property type="term" value="F:monooxygenase activity"/>
    <property type="evidence" value="ECO:0007669"/>
    <property type="project" value="UniProtKB-KW"/>
</dbReference>
<evidence type="ECO:0000256" key="1">
    <source>
        <dbReference type="ARBA" id="ARBA00001971"/>
    </source>
</evidence>
<dbReference type="GO" id="GO:0020037">
    <property type="term" value="F:heme binding"/>
    <property type="evidence" value="ECO:0007669"/>
    <property type="project" value="InterPro"/>
</dbReference>
<dbReference type="GO" id="GO:0016020">
    <property type="term" value="C:membrane"/>
    <property type="evidence" value="ECO:0007669"/>
    <property type="project" value="UniProtKB-SubCell"/>
</dbReference>
<evidence type="ECO:0000313" key="13">
    <source>
        <dbReference type="EMBL" id="GAU23759.1"/>
    </source>
</evidence>
<dbReference type="GO" id="GO:0005506">
    <property type="term" value="F:iron ion binding"/>
    <property type="evidence" value="ECO:0007669"/>
    <property type="project" value="InterPro"/>
</dbReference>
<keyword evidence="7 12" id="KW-1133">Transmembrane helix</keyword>
<keyword evidence="4" id="KW-0349">Heme</keyword>
<organism evidence="13 14">
    <name type="scientific">Trifolium subterraneum</name>
    <name type="common">Subterranean clover</name>
    <dbReference type="NCBI Taxonomy" id="3900"/>
    <lineage>
        <taxon>Eukaryota</taxon>
        <taxon>Viridiplantae</taxon>
        <taxon>Streptophyta</taxon>
        <taxon>Embryophyta</taxon>
        <taxon>Tracheophyta</taxon>
        <taxon>Spermatophyta</taxon>
        <taxon>Magnoliopsida</taxon>
        <taxon>eudicotyledons</taxon>
        <taxon>Gunneridae</taxon>
        <taxon>Pentapetalae</taxon>
        <taxon>rosids</taxon>
        <taxon>fabids</taxon>
        <taxon>Fabales</taxon>
        <taxon>Fabaceae</taxon>
        <taxon>Papilionoideae</taxon>
        <taxon>50 kb inversion clade</taxon>
        <taxon>NPAAA clade</taxon>
        <taxon>Hologalegina</taxon>
        <taxon>IRL clade</taxon>
        <taxon>Trifolieae</taxon>
        <taxon>Trifolium</taxon>
    </lineage>
</organism>
<evidence type="ECO:0000256" key="12">
    <source>
        <dbReference type="SAM" id="Phobius"/>
    </source>
</evidence>
<dbReference type="EMBL" id="DF973275">
    <property type="protein sequence ID" value="GAU23759.1"/>
    <property type="molecule type" value="Genomic_DNA"/>
</dbReference>
<dbReference type="AlphaFoldDB" id="A0A2Z6MXF9"/>
<evidence type="ECO:0000313" key="14">
    <source>
        <dbReference type="Proteomes" id="UP000242715"/>
    </source>
</evidence>
<dbReference type="PANTHER" id="PTHR47953">
    <property type="entry name" value="OS08G0105600 PROTEIN"/>
    <property type="match status" value="1"/>
</dbReference>
<gene>
    <name evidence="13" type="ORF">TSUD_128640</name>
</gene>
<evidence type="ECO:0000256" key="10">
    <source>
        <dbReference type="ARBA" id="ARBA00023033"/>
    </source>
</evidence>
<evidence type="ECO:0000256" key="7">
    <source>
        <dbReference type="ARBA" id="ARBA00022989"/>
    </source>
</evidence>
<sequence>MQLSSGFYIGDLFPWVKWLKNITGMRSKLEKVHRNIDRILEMIIDDHKETKSRTKDYLVEGEEDLIDVLLKFEDGSSCNQELSLTKRNIKAILFDIFTGGSDTAATTINWTMAEMMKNQRVLQKAQTEQAICFTFMNAKFKFTTNAKTISSIASNDLWKLASTLHFTLPCHSFCHFTTAGLFRVACKRGAGGCNLGVSLTTFSRKCISPQPDVLPPAWCVSALLTGDVSRFRLVVIAIAEYFFSLILLILALDSDLAEGAIRQI</sequence>
<dbReference type="GO" id="GO:0016705">
    <property type="term" value="F:oxidoreductase activity, acting on paired donors, with incorporation or reduction of molecular oxygen"/>
    <property type="evidence" value="ECO:0007669"/>
    <property type="project" value="InterPro"/>
</dbReference>
<keyword evidence="14" id="KW-1185">Reference proteome</keyword>
<evidence type="ECO:0000256" key="4">
    <source>
        <dbReference type="ARBA" id="ARBA00022617"/>
    </source>
</evidence>
<evidence type="ECO:0000256" key="2">
    <source>
        <dbReference type="ARBA" id="ARBA00004167"/>
    </source>
</evidence>
<dbReference type="PANTHER" id="PTHR47953:SF19">
    <property type="entry name" value="OS06G0641600 PROTEIN"/>
    <property type="match status" value="1"/>
</dbReference>
<evidence type="ECO:0000256" key="5">
    <source>
        <dbReference type="ARBA" id="ARBA00022692"/>
    </source>
</evidence>
<reference evidence="14" key="1">
    <citation type="journal article" date="2017" name="Front. Plant Sci.">
        <title>Climate Clever Clovers: New Paradigm to Reduce the Environmental Footprint of Ruminants by Breeding Low Methanogenic Forages Utilizing Haplotype Variation.</title>
        <authorList>
            <person name="Kaur P."/>
            <person name="Appels R."/>
            <person name="Bayer P.E."/>
            <person name="Keeble-Gagnere G."/>
            <person name="Wang J."/>
            <person name="Hirakawa H."/>
            <person name="Shirasawa K."/>
            <person name="Vercoe P."/>
            <person name="Stefanova K."/>
            <person name="Durmic Z."/>
            <person name="Nichols P."/>
            <person name="Revell C."/>
            <person name="Isobe S.N."/>
            <person name="Edwards D."/>
            <person name="Erskine W."/>
        </authorList>
    </citation>
    <scope>NUCLEOTIDE SEQUENCE [LARGE SCALE GENOMIC DNA]</scope>
    <source>
        <strain evidence="14">cv. Daliak</strain>
    </source>
</reference>
<keyword evidence="8" id="KW-0560">Oxidoreductase</keyword>
<comment type="similarity">
    <text evidence="3">Belongs to the cytochrome P450 family.</text>
</comment>
<dbReference type="Pfam" id="PF00067">
    <property type="entry name" value="p450"/>
    <property type="match status" value="1"/>
</dbReference>
<keyword evidence="9" id="KW-0408">Iron</keyword>
<dbReference type="InterPro" id="IPR001128">
    <property type="entry name" value="Cyt_P450"/>
</dbReference>
<evidence type="ECO:0008006" key="15">
    <source>
        <dbReference type="Google" id="ProtNLM"/>
    </source>
</evidence>
<dbReference type="Gene3D" id="1.10.630.10">
    <property type="entry name" value="Cytochrome P450"/>
    <property type="match status" value="1"/>
</dbReference>
<dbReference type="Proteomes" id="UP000242715">
    <property type="component" value="Unassembled WGS sequence"/>
</dbReference>
<evidence type="ECO:0000256" key="3">
    <source>
        <dbReference type="ARBA" id="ARBA00010617"/>
    </source>
</evidence>
<dbReference type="SUPFAM" id="SSF48264">
    <property type="entry name" value="Cytochrome P450"/>
    <property type="match status" value="1"/>
</dbReference>
<keyword evidence="5 12" id="KW-0812">Transmembrane</keyword>